<dbReference type="SUPFAM" id="SSF46785">
    <property type="entry name" value="Winged helix' DNA-binding domain"/>
    <property type="match status" value="1"/>
</dbReference>
<dbReference type="PROSITE" id="PS51000">
    <property type="entry name" value="HTH_DEOR_2"/>
    <property type="match status" value="1"/>
</dbReference>
<dbReference type="InterPro" id="IPR001034">
    <property type="entry name" value="DeoR_HTH"/>
</dbReference>
<feature type="domain" description="HTH deoR-type" evidence="3">
    <location>
        <begin position="3"/>
        <end position="62"/>
    </location>
</feature>
<evidence type="ECO:0000256" key="2">
    <source>
        <dbReference type="ARBA" id="ARBA00023163"/>
    </source>
</evidence>
<organism evidence="4 5">
    <name type="scientific">Litchfieldia luteola</name>
    <dbReference type="NCBI Taxonomy" id="682179"/>
    <lineage>
        <taxon>Bacteria</taxon>
        <taxon>Bacillati</taxon>
        <taxon>Bacillota</taxon>
        <taxon>Bacilli</taxon>
        <taxon>Bacillales</taxon>
        <taxon>Bacillaceae</taxon>
        <taxon>Litchfieldia</taxon>
    </lineage>
</organism>
<dbReference type="EMBL" id="JADCLJ010000020">
    <property type="protein sequence ID" value="MBE4909018.1"/>
    <property type="molecule type" value="Genomic_DNA"/>
</dbReference>
<dbReference type="InterPro" id="IPR028349">
    <property type="entry name" value="PafC-like"/>
</dbReference>
<accession>A0ABR9QKI5</accession>
<proteinExistence type="predicted"/>
<keyword evidence="2" id="KW-0804">Transcription</keyword>
<evidence type="ECO:0000259" key="3">
    <source>
        <dbReference type="PROSITE" id="PS51000"/>
    </source>
</evidence>
<evidence type="ECO:0000313" key="5">
    <source>
        <dbReference type="Proteomes" id="UP001516662"/>
    </source>
</evidence>
<dbReference type="InterPro" id="IPR013196">
    <property type="entry name" value="HTH_11"/>
</dbReference>
<protein>
    <submittedName>
        <fullName evidence="4">YafY family transcriptional regulator</fullName>
    </submittedName>
</protein>
<dbReference type="InterPro" id="IPR051534">
    <property type="entry name" value="CBASS_pafABC_assoc_protein"/>
</dbReference>
<dbReference type="Pfam" id="PF13280">
    <property type="entry name" value="WYL"/>
    <property type="match status" value="1"/>
</dbReference>
<reference evidence="4 5" key="1">
    <citation type="submission" date="2020-10" db="EMBL/GenBank/DDBJ databases">
        <title>Bacillus sp. HD4P25, an endophyte from a halophyte.</title>
        <authorList>
            <person name="Sun J.-Q."/>
        </authorList>
    </citation>
    <scope>NUCLEOTIDE SEQUENCE [LARGE SCALE GENOMIC DNA]</scope>
    <source>
        <strain evidence="4 5">YIM 93174</strain>
    </source>
</reference>
<dbReference type="Proteomes" id="UP001516662">
    <property type="component" value="Unassembled WGS sequence"/>
</dbReference>
<evidence type="ECO:0000313" key="4">
    <source>
        <dbReference type="EMBL" id="MBE4909018.1"/>
    </source>
</evidence>
<comment type="caution">
    <text evidence="4">The sequence shown here is derived from an EMBL/GenBank/DDBJ whole genome shotgun (WGS) entry which is preliminary data.</text>
</comment>
<evidence type="ECO:0000256" key="1">
    <source>
        <dbReference type="ARBA" id="ARBA00023015"/>
    </source>
</evidence>
<dbReference type="PANTHER" id="PTHR34580:SF1">
    <property type="entry name" value="PROTEIN PAFC"/>
    <property type="match status" value="1"/>
</dbReference>
<dbReference type="InterPro" id="IPR036388">
    <property type="entry name" value="WH-like_DNA-bd_sf"/>
</dbReference>
<keyword evidence="5" id="KW-1185">Reference proteome</keyword>
<dbReference type="PROSITE" id="PS52050">
    <property type="entry name" value="WYL"/>
    <property type="match status" value="1"/>
</dbReference>
<dbReference type="InterPro" id="IPR026881">
    <property type="entry name" value="WYL_dom"/>
</dbReference>
<gene>
    <name evidence="4" type="ORF">IMZ08_13195</name>
</gene>
<dbReference type="InterPro" id="IPR036390">
    <property type="entry name" value="WH_DNA-bd_sf"/>
</dbReference>
<dbReference type="RefSeq" id="WP_193537188.1">
    <property type="nucleotide sequence ID" value="NZ_JADCLJ010000020.1"/>
</dbReference>
<dbReference type="PIRSF" id="PIRSF016838">
    <property type="entry name" value="PafC"/>
    <property type="match status" value="1"/>
</dbReference>
<sequence>MNKIDRLMAIVLQLKKRNKLTATELANTFEVTPRTIYRDIQALSEMGIPVIALPGNEGGYSIADHYFIPPVMFTKEEVFSLLLSEQIVNQVEIPGHQRSINTAFLKIKNVLDDETTSKFQHLHKRIIFNIKEQKPSAFDQQPFYLVTTSIEQNKKLALTYFHPKKQELTERKVHPYGLIFEDGLWYIIAFCELRKAERLFAVNRIKHIKLLEEDFSLPHEFELEKHSSQSLYNGDGDTQVILKVSKSLFYIIKDYHQLIASKIVEESDDFYIVSLQTNVPKNYLSFTLRFYDGVEIIRPLSLRNEMISLLTTTLNKYQS</sequence>
<dbReference type="Pfam" id="PF08279">
    <property type="entry name" value="HTH_11"/>
    <property type="match status" value="1"/>
</dbReference>
<keyword evidence="1" id="KW-0805">Transcription regulation</keyword>
<name>A0ABR9QKI5_9BACI</name>
<dbReference type="PANTHER" id="PTHR34580">
    <property type="match status" value="1"/>
</dbReference>
<dbReference type="Gene3D" id="1.10.10.10">
    <property type="entry name" value="Winged helix-like DNA-binding domain superfamily/Winged helix DNA-binding domain"/>
    <property type="match status" value="1"/>
</dbReference>